<dbReference type="PANTHER" id="PTHR47637">
    <property type="entry name" value="CHAPERONE SURA"/>
    <property type="match status" value="1"/>
</dbReference>
<accession>D5V453</accession>
<reference evidence="4 5" key="1">
    <citation type="journal article" date="2010" name="Stand. Genomic Sci.">
        <title>Complete genome sequence of Arcobacter nitrofigilis type strain (CI).</title>
        <authorList>
            <person name="Pati A."/>
            <person name="Gronow S."/>
            <person name="Lapidus A."/>
            <person name="Copeland A."/>
            <person name="Glavina Del Rio T."/>
            <person name="Nolan M."/>
            <person name="Lucas S."/>
            <person name="Tice H."/>
            <person name="Cheng J.F."/>
            <person name="Han C."/>
            <person name="Chertkov O."/>
            <person name="Bruce D."/>
            <person name="Tapia R."/>
            <person name="Goodwin L."/>
            <person name="Pitluck S."/>
            <person name="Liolios K."/>
            <person name="Ivanova N."/>
            <person name="Mavromatis K."/>
            <person name="Chen A."/>
            <person name="Palaniappan K."/>
            <person name="Land M."/>
            <person name="Hauser L."/>
            <person name="Chang Y.J."/>
            <person name="Jeffries C.D."/>
            <person name="Detter J.C."/>
            <person name="Rohde M."/>
            <person name="Goker M."/>
            <person name="Bristow J."/>
            <person name="Eisen J.A."/>
            <person name="Markowitz V."/>
            <person name="Hugenholtz P."/>
            <person name="Klenk H.P."/>
            <person name="Kyrpides N.C."/>
        </authorList>
    </citation>
    <scope>NUCLEOTIDE SEQUENCE [LARGE SCALE GENOMIC DNA]</scope>
    <source>
        <strain evidence="5">ATCC 33309 / DSM 7299 / CCUG 15893 / LMG 7604 / NCTC 12251 / CI</strain>
    </source>
</reference>
<evidence type="ECO:0000313" key="4">
    <source>
        <dbReference type="EMBL" id="ADG91786.1"/>
    </source>
</evidence>
<dbReference type="STRING" id="572480.Arnit_0119"/>
<dbReference type="Proteomes" id="UP000000939">
    <property type="component" value="Chromosome"/>
</dbReference>
<gene>
    <name evidence="4" type="ordered locus">Arnit_0119</name>
</gene>
<dbReference type="KEGG" id="ant:Arnit_0119"/>
<dbReference type="EMBL" id="CP001999">
    <property type="protein sequence ID" value="ADG91786.1"/>
    <property type="molecule type" value="Genomic_DNA"/>
</dbReference>
<dbReference type="GO" id="GO:0003755">
    <property type="term" value="F:peptidyl-prolyl cis-trans isomerase activity"/>
    <property type="evidence" value="ECO:0007669"/>
    <property type="project" value="InterPro"/>
</dbReference>
<dbReference type="Pfam" id="PF22506">
    <property type="entry name" value="Cj1289-like_C"/>
    <property type="match status" value="1"/>
</dbReference>
<dbReference type="Pfam" id="PF13624">
    <property type="entry name" value="SurA_N_3"/>
    <property type="match status" value="1"/>
</dbReference>
<dbReference type="RefSeq" id="WP_013133931.1">
    <property type="nucleotide sequence ID" value="NC_014166.1"/>
</dbReference>
<feature type="signal peptide" evidence="2">
    <location>
        <begin position="1"/>
        <end position="26"/>
    </location>
</feature>
<dbReference type="eggNOG" id="COG0760">
    <property type="taxonomic scope" value="Bacteria"/>
</dbReference>
<keyword evidence="1 2" id="KW-0732">Signal</keyword>
<organism evidence="4 5">
    <name type="scientific">Arcobacter nitrofigilis (strain ATCC 33309 / DSM 7299 / CCUG 15893 / LMG 7604 / NCTC 12251 / CI)</name>
    <name type="common">Campylobacter nitrofigilis</name>
    <dbReference type="NCBI Taxonomy" id="572480"/>
    <lineage>
        <taxon>Bacteria</taxon>
        <taxon>Pseudomonadati</taxon>
        <taxon>Campylobacterota</taxon>
        <taxon>Epsilonproteobacteria</taxon>
        <taxon>Campylobacterales</taxon>
        <taxon>Arcobacteraceae</taxon>
        <taxon>Arcobacter</taxon>
    </lineage>
</organism>
<dbReference type="SUPFAM" id="SSF109998">
    <property type="entry name" value="Triger factor/SurA peptide-binding domain-like"/>
    <property type="match status" value="1"/>
</dbReference>
<dbReference type="AlphaFoldDB" id="D5V453"/>
<feature type="domain" description="Cj1289-like C-terminal" evidence="3">
    <location>
        <begin position="145"/>
        <end position="238"/>
    </location>
</feature>
<dbReference type="Gene3D" id="1.10.4030.10">
    <property type="entry name" value="Porin chaperone SurA, peptide-binding domain"/>
    <property type="match status" value="1"/>
</dbReference>
<dbReference type="InterPro" id="IPR027304">
    <property type="entry name" value="Trigger_fact/SurA_dom_sf"/>
</dbReference>
<evidence type="ECO:0000256" key="1">
    <source>
        <dbReference type="ARBA" id="ARBA00022729"/>
    </source>
</evidence>
<keyword evidence="5" id="KW-1185">Reference proteome</keyword>
<name>D5V453_ARCNC</name>
<dbReference type="InterPro" id="IPR055131">
    <property type="entry name" value="Cj1289-like_C"/>
</dbReference>
<evidence type="ECO:0000259" key="3">
    <source>
        <dbReference type="Pfam" id="PF22506"/>
    </source>
</evidence>
<dbReference type="InterPro" id="IPR050280">
    <property type="entry name" value="OMP_Chaperone_SurA"/>
</dbReference>
<dbReference type="InterPro" id="IPR046357">
    <property type="entry name" value="PPIase_dom_sf"/>
</dbReference>
<sequence precursor="true">MKDKQIKLFAKRVLFTLMATFTFSNAQMIDALALTVNDEPITTSDINQKMAETHLKKADAVSELIDQILYKQELEKQNITVDIFEVNDYLEKLAASNGMDLYTFKSILRQKNKNFDEFEAQTKKELMKKKLAAKLIRGNIPVATEEDLKIYYDNNKSMFTTASKINVTQYASKNKRSLIIMSQNPMALLNDVVKKDFTLEQDKLNPQLKFLLNDTKDGSFTPIFTADRTFVMFFVKSKSGVTTLKFDEVKEKIFNALMGEREQKFLKEYFEKLKLTADIKVIR</sequence>
<dbReference type="PANTHER" id="PTHR47637:SF1">
    <property type="entry name" value="CHAPERONE SURA"/>
    <property type="match status" value="1"/>
</dbReference>
<dbReference type="OrthoDB" id="5345137at2"/>
<feature type="chain" id="PRO_5003078093" evidence="2">
    <location>
        <begin position="27"/>
        <end position="283"/>
    </location>
</feature>
<dbReference type="HOGENOM" id="CLU_059173_1_0_7"/>
<proteinExistence type="predicted"/>
<evidence type="ECO:0000313" key="5">
    <source>
        <dbReference type="Proteomes" id="UP000000939"/>
    </source>
</evidence>
<protein>
    <submittedName>
        <fullName evidence="4">SurA domain protein</fullName>
    </submittedName>
</protein>
<evidence type="ECO:0000256" key="2">
    <source>
        <dbReference type="SAM" id="SignalP"/>
    </source>
</evidence>
<dbReference type="Gene3D" id="3.10.50.40">
    <property type="match status" value="1"/>
</dbReference>